<organism evidence="1 2">
    <name type="scientific">Clonorchis sinensis</name>
    <name type="common">Chinese liver fluke</name>
    <dbReference type="NCBI Taxonomy" id="79923"/>
    <lineage>
        <taxon>Eukaryota</taxon>
        <taxon>Metazoa</taxon>
        <taxon>Spiralia</taxon>
        <taxon>Lophotrochozoa</taxon>
        <taxon>Platyhelminthes</taxon>
        <taxon>Trematoda</taxon>
        <taxon>Digenea</taxon>
        <taxon>Opisthorchiida</taxon>
        <taxon>Opisthorchiata</taxon>
        <taxon>Opisthorchiidae</taxon>
        <taxon>Clonorchis</taxon>
    </lineage>
</organism>
<dbReference type="AlphaFoldDB" id="A0A8T1MH70"/>
<dbReference type="Proteomes" id="UP000286415">
    <property type="component" value="Unassembled WGS sequence"/>
</dbReference>
<reference evidence="1 2" key="2">
    <citation type="journal article" date="2021" name="Genomics">
        <title>High-quality reference genome for Clonorchis sinensis.</title>
        <authorList>
            <person name="Young N.D."/>
            <person name="Stroehlein A.J."/>
            <person name="Kinkar L."/>
            <person name="Wang T."/>
            <person name="Sohn W.M."/>
            <person name="Chang B.C.H."/>
            <person name="Kaur P."/>
            <person name="Weisz D."/>
            <person name="Dudchenko O."/>
            <person name="Aiden E.L."/>
            <person name="Korhonen P.K."/>
            <person name="Gasser R.B."/>
        </authorList>
    </citation>
    <scope>NUCLEOTIDE SEQUENCE [LARGE SCALE GENOMIC DNA]</scope>
    <source>
        <strain evidence="1">Cs-k2</strain>
    </source>
</reference>
<accession>A0A8T1MH70</accession>
<protein>
    <submittedName>
        <fullName evidence="1">Uncharacterized protein</fullName>
    </submittedName>
</protein>
<proteinExistence type="predicted"/>
<keyword evidence="2" id="KW-1185">Reference proteome</keyword>
<dbReference type="EMBL" id="NIRI02000042">
    <property type="protein sequence ID" value="KAG5448460.1"/>
    <property type="molecule type" value="Genomic_DNA"/>
</dbReference>
<comment type="caution">
    <text evidence="1">The sequence shown here is derived from an EMBL/GenBank/DDBJ whole genome shotgun (WGS) entry which is preliminary data.</text>
</comment>
<sequence>MIQTCAFPLLSPQISDDCFRNHWELVRLMYKNANLGNHQNKFLVSYSVQLLWRWPCSSPSLLPFFIRCSFCYPSFSVFPCYQAECNSSFESLSFPQSSPSSRMRSQLHLELRAVFYLITTDQVERYAFPLRELFSVIHLSKPPFLVGYYSNPSVGVTDLTLFVGTSSTLPVRLHLQL</sequence>
<evidence type="ECO:0000313" key="2">
    <source>
        <dbReference type="Proteomes" id="UP000286415"/>
    </source>
</evidence>
<reference evidence="1 2" key="1">
    <citation type="journal article" date="2018" name="Biotechnol. Adv.">
        <title>Improved genomic resources and new bioinformatic workflow for the carcinogenic parasite Clonorchis sinensis: Biotechnological implications.</title>
        <authorList>
            <person name="Wang D."/>
            <person name="Korhonen P.K."/>
            <person name="Gasser R.B."/>
            <person name="Young N.D."/>
        </authorList>
    </citation>
    <scope>NUCLEOTIDE SEQUENCE [LARGE SCALE GENOMIC DNA]</scope>
    <source>
        <strain evidence="1">Cs-k2</strain>
    </source>
</reference>
<evidence type="ECO:0000313" key="1">
    <source>
        <dbReference type="EMBL" id="KAG5448460.1"/>
    </source>
</evidence>
<gene>
    <name evidence="1" type="ORF">CSKR_200761</name>
</gene>
<name>A0A8T1MH70_CLOSI</name>